<feature type="domain" description="PPIase FKBP-type" evidence="16">
    <location>
        <begin position="164"/>
        <end position="255"/>
    </location>
</feature>
<dbReference type="Pfam" id="PF05698">
    <property type="entry name" value="Trigger_C"/>
    <property type="match status" value="1"/>
</dbReference>
<dbReference type="GO" id="GO:0043022">
    <property type="term" value="F:ribosome binding"/>
    <property type="evidence" value="ECO:0007669"/>
    <property type="project" value="TreeGrafter"/>
</dbReference>
<dbReference type="Pfam" id="PF05697">
    <property type="entry name" value="Trigger_N"/>
    <property type="match status" value="1"/>
</dbReference>
<proteinExistence type="inferred from homology"/>
<dbReference type="GO" id="GO:0043335">
    <property type="term" value="P:protein unfolding"/>
    <property type="evidence" value="ECO:0007669"/>
    <property type="project" value="TreeGrafter"/>
</dbReference>
<dbReference type="Gene3D" id="1.10.3120.10">
    <property type="entry name" value="Trigger factor, C-terminal domain"/>
    <property type="match status" value="1"/>
</dbReference>
<dbReference type="Pfam" id="PF00254">
    <property type="entry name" value="FKBP_C"/>
    <property type="match status" value="1"/>
</dbReference>
<evidence type="ECO:0000256" key="8">
    <source>
        <dbReference type="ARBA" id="ARBA00023186"/>
    </source>
</evidence>
<dbReference type="GO" id="GO:0015031">
    <property type="term" value="P:protein transport"/>
    <property type="evidence" value="ECO:0007669"/>
    <property type="project" value="UniProtKB-UniRule"/>
</dbReference>
<dbReference type="Proteomes" id="UP000629098">
    <property type="component" value="Unassembled WGS sequence"/>
</dbReference>
<dbReference type="EC" id="5.2.1.8" evidence="3 13"/>
<feature type="domain" description="Trigger factor C-terminal" evidence="18">
    <location>
        <begin position="279"/>
        <end position="432"/>
    </location>
</feature>
<dbReference type="GO" id="GO:0003755">
    <property type="term" value="F:peptidyl-prolyl cis-trans isomerase activity"/>
    <property type="evidence" value="ECO:0007669"/>
    <property type="project" value="UniProtKB-UniRule"/>
</dbReference>
<feature type="domain" description="Trigger factor ribosome-binding bacterial" evidence="17">
    <location>
        <begin position="1"/>
        <end position="150"/>
    </location>
</feature>
<evidence type="ECO:0000259" key="16">
    <source>
        <dbReference type="Pfam" id="PF00254"/>
    </source>
</evidence>
<dbReference type="NCBIfam" id="TIGR00115">
    <property type="entry name" value="tig"/>
    <property type="match status" value="1"/>
</dbReference>
<dbReference type="RefSeq" id="WP_190831864.1">
    <property type="nucleotide sequence ID" value="NZ_CAWPPI010000072.1"/>
</dbReference>
<dbReference type="InterPro" id="IPR027304">
    <property type="entry name" value="Trigger_fact/SurA_dom_sf"/>
</dbReference>
<dbReference type="GO" id="GO:0044183">
    <property type="term" value="F:protein folding chaperone"/>
    <property type="evidence" value="ECO:0007669"/>
    <property type="project" value="TreeGrafter"/>
</dbReference>
<name>A0A8J7C6P0_9CYAN</name>
<dbReference type="InterPro" id="IPR001179">
    <property type="entry name" value="PPIase_FKBP_dom"/>
</dbReference>
<dbReference type="InterPro" id="IPR036611">
    <property type="entry name" value="Trigger_fac_ribosome-bd_sf"/>
</dbReference>
<dbReference type="InterPro" id="IPR008880">
    <property type="entry name" value="Trigger_fac_C"/>
</dbReference>
<organism evidence="19 20">
    <name type="scientific">Iningainema tapete BLCC-T55</name>
    <dbReference type="NCBI Taxonomy" id="2748662"/>
    <lineage>
        <taxon>Bacteria</taxon>
        <taxon>Bacillati</taxon>
        <taxon>Cyanobacteriota</taxon>
        <taxon>Cyanophyceae</taxon>
        <taxon>Nostocales</taxon>
        <taxon>Scytonemataceae</taxon>
        <taxon>Iningainema tapete</taxon>
    </lineage>
</organism>
<dbReference type="InterPro" id="IPR008881">
    <property type="entry name" value="Trigger_fac_ribosome-bd_bac"/>
</dbReference>
<dbReference type="InterPro" id="IPR005215">
    <property type="entry name" value="Trig_fac"/>
</dbReference>
<sequence length="500" mass="56123">MKVTQEKLPKSQIGLSIEITPEVTKQRYEQVVKNLASSANIPGFRKGKVPRQILLQRYGMNRIKAAALEEIIQDGIEKALKQEEIQAIGQPQLRSQFEELVNNYEPGKPLTFSAAIDVEPVTHLNQYKDFIVKAEEVEYDKEQVDKVLENERQQMATLIPVEGRQAQIGDIAVVDFKGVFAPSPGDDETAPPRAIPGAQAKDFQVELLEDKFIPGFVTGIVGMNAGETKEISAQFPDPYQNPELAGTHAIFTVTLHELKEKELPELNDDFAQEVSEYETLEELRRSLEERFEKEAQDKTKANKHQAVIAELLKHVSVDLPETMIKQEVETMLRQTLFRLSQQGVDVKKLFSPEMIPQWQERSRGEAVERLRQSLALMEVSKLESISVTDEEIQARVQELMQQYSERDIDPENLAIAVENEMLTERILDWLVEHSSVELVPEGTLRAEVAATEIEAASPTEQIIEESTDSPIDVEATVITSGEETTPTAKEASGDNPPSEG</sequence>
<dbReference type="Gene3D" id="3.10.50.40">
    <property type="match status" value="1"/>
</dbReference>
<evidence type="ECO:0000256" key="3">
    <source>
        <dbReference type="ARBA" id="ARBA00013194"/>
    </source>
</evidence>
<keyword evidence="9 13" id="KW-0413">Isomerase</keyword>
<keyword evidence="10 13" id="KW-0131">Cell cycle</keyword>
<keyword evidence="7 13" id="KW-0697">Rotamase</keyword>
<dbReference type="PIRSF" id="PIRSF003095">
    <property type="entry name" value="Trigger_factor"/>
    <property type="match status" value="1"/>
</dbReference>
<dbReference type="FunFam" id="3.30.70.1050:FF:000004">
    <property type="entry name" value="Trigger factor"/>
    <property type="match status" value="1"/>
</dbReference>
<evidence type="ECO:0000259" key="18">
    <source>
        <dbReference type="Pfam" id="PF05698"/>
    </source>
</evidence>
<evidence type="ECO:0000256" key="14">
    <source>
        <dbReference type="SAM" id="Coils"/>
    </source>
</evidence>
<dbReference type="InterPro" id="IPR046357">
    <property type="entry name" value="PPIase_dom_sf"/>
</dbReference>
<evidence type="ECO:0000313" key="20">
    <source>
        <dbReference type="Proteomes" id="UP000629098"/>
    </source>
</evidence>
<keyword evidence="8 13" id="KW-0143">Chaperone</keyword>
<dbReference type="SUPFAM" id="SSF54534">
    <property type="entry name" value="FKBP-like"/>
    <property type="match status" value="1"/>
</dbReference>
<comment type="catalytic activity">
    <reaction evidence="1 13">
        <text>[protein]-peptidylproline (omega=180) = [protein]-peptidylproline (omega=0)</text>
        <dbReference type="Rhea" id="RHEA:16237"/>
        <dbReference type="Rhea" id="RHEA-COMP:10747"/>
        <dbReference type="Rhea" id="RHEA-COMP:10748"/>
        <dbReference type="ChEBI" id="CHEBI:83833"/>
        <dbReference type="ChEBI" id="CHEBI:83834"/>
        <dbReference type="EC" id="5.2.1.8"/>
    </reaction>
</comment>
<comment type="subcellular location">
    <subcellularLocation>
        <location evidence="13">Cytoplasm</location>
    </subcellularLocation>
    <text evidence="13">About half TF is bound to the ribosome near the polypeptide exit tunnel while the other half is free in the cytoplasm.</text>
</comment>
<dbReference type="FunFam" id="3.10.50.40:FF:000001">
    <property type="entry name" value="Trigger factor"/>
    <property type="match status" value="1"/>
</dbReference>
<dbReference type="HAMAP" id="MF_00303">
    <property type="entry name" value="Trigger_factor_Tig"/>
    <property type="match status" value="1"/>
</dbReference>
<reference evidence="19" key="1">
    <citation type="submission" date="2020-09" db="EMBL/GenBank/DDBJ databases">
        <title>Iningainema tapete sp. nov. (Scytonemataceae, Cyanobacteria) from greenhouses in central Florida (USA) produces two types of nodularin with biosynthetic potential for microcystin-LR and anabaenopeptins.</title>
        <authorList>
            <person name="Berthold D.E."/>
            <person name="Lefler F.W."/>
            <person name="Huang I.-S."/>
            <person name="Abdulla H."/>
            <person name="Zimba P.V."/>
            <person name="Laughinghouse H.D. IV."/>
        </authorList>
    </citation>
    <scope>NUCLEOTIDE SEQUENCE</scope>
    <source>
        <strain evidence="19">BLCCT55</strain>
    </source>
</reference>
<dbReference type="GO" id="GO:0005737">
    <property type="term" value="C:cytoplasm"/>
    <property type="evidence" value="ECO:0007669"/>
    <property type="project" value="UniProtKB-SubCell"/>
</dbReference>
<evidence type="ECO:0000256" key="7">
    <source>
        <dbReference type="ARBA" id="ARBA00023110"/>
    </source>
</evidence>
<comment type="caution">
    <text evidence="19">The sequence shown here is derived from an EMBL/GenBank/DDBJ whole genome shotgun (WGS) entry which is preliminary data.</text>
</comment>
<dbReference type="InterPro" id="IPR037041">
    <property type="entry name" value="Trigger_fac_C_sf"/>
</dbReference>
<evidence type="ECO:0000259" key="17">
    <source>
        <dbReference type="Pfam" id="PF05697"/>
    </source>
</evidence>
<evidence type="ECO:0000256" key="10">
    <source>
        <dbReference type="ARBA" id="ARBA00023306"/>
    </source>
</evidence>
<dbReference type="EMBL" id="JACXAE010000072">
    <property type="protein sequence ID" value="MBD2774584.1"/>
    <property type="molecule type" value="Genomic_DNA"/>
</dbReference>
<keyword evidence="14" id="KW-0175">Coiled coil</keyword>
<evidence type="ECO:0000256" key="5">
    <source>
        <dbReference type="ARBA" id="ARBA00022490"/>
    </source>
</evidence>
<evidence type="ECO:0000256" key="15">
    <source>
        <dbReference type="SAM" id="MobiDB-lite"/>
    </source>
</evidence>
<evidence type="ECO:0000313" key="19">
    <source>
        <dbReference type="EMBL" id="MBD2774584.1"/>
    </source>
</evidence>
<dbReference type="Gene3D" id="3.30.70.1050">
    <property type="entry name" value="Trigger factor ribosome-binding domain"/>
    <property type="match status" value="1"/>
</dbReference>
<evidence type="ECO:0000256" key="11">
    <source>
        <dbReference type="ARBA" id="ARBA00024849"/>
    </source>
</evidence>
<feature type="compositionally biased region" description="Polar residues" evidence="15">
    <location>
        <begin position="477"/>
        <end position="487"/>
    </location>
</feature>
<accession>A0A8J7C6P0</accession>
<keyword evidence="5 13" id="KW-0963">Cytoplasm</keyword>
<comment type="similarity">
    <text evidence="2 13">Belongs to the FKBP-type PPIase family. Tig subfamily.</text>
</comment>
<gene>
    <name evidence="13" type="primary">tig</name>
    <name evidence="19" type="ORF">ICL16_21585</name>
</gene>
<dbReference type="GO" id="GO:0051083">
    <property type="term" value="P:'de novo' cotranslational protein folding"/>
    <property type="evidence" value="ECO:0007669"/>
    <property type="project" value="TreeGrafter"/>
</dbReference>
<dbReference type="SUPFAM" id="SSF102735">
    <property type="entry name" value="Trigger factor ribosome-binding domain"/>
    <property type="match status" value="1"/>
</dbReference>
<dbReference type="PANTHER" id="PTHR30560">
    <property type="entry name" value="TRIGGER FACTOR CHAPERONE AND PEPTIDYL-PROLYL CIS/TRANS ISOMERASE"/>
    <property type="match status" value="1"/>
</dbReference>
<comment type="function">
    <text evidence="11 13">Involved in protein export. Acts as a chaperone by maintaining the newly synthesized protein in an open conformation. Functions as a peptidyl-prolyl cis-trans isomerase.</text>
</comment>
<dbReference type="SUPFAM" id="SSF109998">
    <property type="entry name" value="Triger factor/SurA peptide-binding domain-like"/>
    <property type="match status" value="1"/>
</dbReference>
<evidence type="ECO:0000256" key="9">
    <source>
        <dbReference type="ARBA" id="ARBA00023235"/>
    </source>
</evidence>
<feature type="coiled-coil region" evidence="14">
    <location>
        <begin position="270"/>
        <end position="297"/>
    </location>
</feature>
<feature type="region of interest" description="Disordered" evidence="15">
    <location>
        <begin position="463"/>
        <end position="500"/>
    </location>
</feature>
<evidence type="ECO:0000256" key="1">
    <source>
        <dbReference type="ARBA" id="ARBA00000971"/>
    </source>
</evidence>
<evidence type="ECO:0000256" key="2">
    <source>
        <dbReference type="ARBA" id="ARBA00005464"/>
    </source>
</evidence>
<dbReference type="GO" id="GO:0051301">
    <property type="term" value="P:cell division"/>
    <property type="evidence" value="ECO:0007669"/>
    <property type="project" value="UniProtKB-KW"/>
</dbReference>
<evidence type="ECO:0000256" key="13">
    <source>
        <dbReference type="HAMAP-Rule" id="MF_00303"/>
    </source>
</evidence>
<dbReference type="AlphaFoldDB" id="A0A8J7C6P0"/>
<evidence type="ECO:0000256" key="6">
    <source>
        <dbReference type="ARBA" id="ARBA00022618"/>
    </source>
</evidence>
<evidence type="ECO:0000256" key="4">
    <source>
        <dbReference type="ARBA" id="ARBA00016902"/>
    </source>
</evidence>
<protein>
    <recommendedName>
        <fullName evidence="4 13">Trigger factor</fullName>
        <shortName evidence="13">TF</shortName>
        <ecNumber evidence="3 13">5.2.1.8</ecNumber>
    </recommendedName>
    <alternativeName>
        <fullName evidence="12 13">PPIase</fullName>
    </alternativeName>
</protein>
<evidence type="ECO:0000256" key="12">
    <source>
        <dbReference type="ARBA" id="ARBA00029986"/>
    </source>
</evidence>
<dbReference type="PANTHER" id="PTHR30560:SF3">
    <property type="entry name" value="TRIGGER FACTOR-LIKE PROTEIN TIG, CHLOROPLASTIC"/>
    <property type="match status" value="1"/>
</dbReference>
<keyword evidence="20" id="KW-1185">Reference proteome</keyword>
<comment type="domain">
    <text evidence="13">Consists of 3 domains; the N-terminus binds the ribosome, the middle domain has PPIase activity, while the C-terminus has intrinsic chaperone activity on its own.</text>
</comment>
<keyword evidence="6 13" id="KW-0132">Cell division</keyword>